<evidence type="ECO:0000256" key="1">
    <source>
        <dbReference type="SAM" id="MobiDB-lite"/>
    </source>
</evidence>
<sequence>MWHLWQPNGVEGDRYGPEGTMEVCLGDGRERVKNQIVKDISTLAPWPFLESEKIGGGGGIEWEGNQEFPQHTVLLHSVTSHCSPIKTQCTTPPSSSPSPCLRIPPQLPLRSPRTSSRH</sequence>
<dbReference type="Proteomes" id="UP001476798">
    <property type="component" value="Unassembled WGS sequence"/>
</dbReference>
<protein>
    <submittedName>
        <fullName evidence="2">Uncharacterized protein</fullName>
    </submittedName>
</protein>
<dbReference type="EMBL" id="JAHRIO010030105">
    <property type="protein sequence ID" value="MEQ2167341.1"/>
    <property type="molecule type" value="Genomic_DNA"/>
</dbReference>
<name>A0ABV0N7N8_9TELE</name>
<evidence type="ECO:0000313" key="2">
    <source>
        <dbReference type="EMBL" id="MEQ2167341.1"/>
    </source>
</evidence>
<proteinExistence type="predicted"/>
<evidence type="ECO:0000313" key="3">
    <source>
        <dbReference type="Proteomes" id="UP001476798"/>
    </source>
</evidence>
<organism evidence="2 3">
    <name type="scientific">Goodea atripinnis</name>
    <dbReference type="NCBI Taxonomy" id="208336"/>
    <lineage>
        <taxon>Eukaryota</taxon>
        <taxon>Metazoa</taxon>
        <taxon>Chordata</taxon>
        <taxon>Craniata</taxon>
        <taxon>Vertebrata</taxon>
        <taxon>Euteleostomi</taxon>
        <taxon>Actinopterygii</taxon>
        <taxon>Neopterygii</taxon>
        <taxon>Teleostei</taxon>
        <taxon>Neoteleostei</taxon>
        <taxon>Acanthomorphata</taxon>
        <taxon>Ovalentaria</taxon>
        <taxon>Atherinomorphae</taxon>
        <taxon>Cyprinodontiformes</taxon>
        <taxon>Goodeidae</taxon>
        <taxon>Goodea</taxon>
    </lineage>
</organism>
<gene>
    <name evidence="2" type="ORF">GOODEAATRI_003185</name>
</gene>
<comment type="caution">
    <text evidence="2">The sequence shown here is derived from an EMBL/GenBank/DDBJ whole genome shotgun (WGS) entry which is preliminary data.</text>
</comment>
<reference evidence="2 3" key="1">
    <citation type="submission" date="2021-06" db="EMBL/GenBank/DDBJ databases">
        <authorList>
            <person name="Palmer J.M."/>
        </authorList>
    </citation>
    <scope>NUCLEOTIDE SEQUENCE [LARGE SCALE GENOMIC DNA]</scope>
    <source>
        <strain evidence="2 3">GA_2019</strain>
        <tissue evidence="2">Muscle</tissue>
    </source>
</reference>
<accession>A0ABV0N7N8</accession>
<feature type="region of interest" description="Disordered" evidence="1">
    <location>
        <begin position="85"/>
        <end position="118"/>
    </location>
</feature>
<keyword evidence="3" id="KW-1185">Reference proteome</keyword>